<gene>
    <name evidence="1" type="ORF">AYI70_g10327</name>
</gene>
<evidence type="ECO:0000313" key="2">
    <source>
        <dbReference type="Proteomes" id="UP000187283"/>
    </source>
</evidence>
<reference evidence="1 2" key="1">
    <citation type="submission" date="2017-01" db="EMBL/GenBank/DDBJ databases">
        <authorList>
            <person name="Mah S.A."/>
            <person name="Swanson W.J."/>
            <person name="Moy G.W."/>
            <person name="Vacquier V.D."/>
        </authorList>
    </citation>
    <scope>NUCLEOTIDE SEQUENCE [LARGE SCALE GENOMIC DNA]</scope>
    <source>
        <strain evidence="1 2">GSMNP</strain>
    </source>
</reference>
<protein>
    <submittedName>
        <fullName evidence="1">Uncharacterized protein</fullName>
    </submittedName>
</protein>
<name>A0A1R1X725_9FUNG</name>
<dbReference type="EMBL" id="LSSN01005005">
    <property type="protein sequence ID" value="OMJ10441.1"/>
    <property type="molecule type" value="Genomic_DNA"/>
</dbReference>
<accession>A0A1R1X725</accession>
<dbReference type="AlphaFoldDB" id="A0A1R1X725"/>
<keyword evidence="2" id="KW-1185">Reference proteome</keyword>
<dbReference type="Proteomes" id="UP000187283">
    <property type="component" value="Unassembled WGS sequence"/>
</dbReference>
<proteinExistence type="predicted"/>
<organism evidence="1 2">
    <name type="scientific">Smittium culicis</name>
    <dbReference type="NCBI Taxonomy" id="133412"/>
    <lineage>
        <taxon>Eukaryota</taxon>
        <taxon>Fungi</taxon>
        <taxon>Fungi incertae sedis</taxon>
        <taxon>Zoopagomycota</taxon>
        <taxon>Kickxellomycotina</taxon>
        <taxon>Harpellomycetes</taxon>
        <taxon>Harpellales</taxon>
        <taxon>Legeriomycetaceae</taxon>
        <taxon>Smittium</taxon>
    </lineage>
</organism>
<comment type="caution">
    <text evidence="1">The sequence shown here is derived from an EMBL/GenBank/DDBJ whole genome shotgun (WGS) entry which is preliminary data.</text>
</comment>
<evidence type="ECO:0000313" key="1">
    <source>
        <dbReference type="EMBL" id="OMJ10441.1"/>
    </source>
</evidence>
<sequence>MAVNIPNFKKISITKMVQLVIKQLKLLCEIKGISALCNKDKIEYIYYGIKVLLRKNTIDTELPLFLGHEDGRINISYKGYESRGEIEPPKTKSINNKIVESDYSHDSSSIAGSSSPIEIKKEYIPPRSDIFESSEGNKTPSEHDIMAEKARLGKISEKEFMDYVFKVDCASQGSNLAGIDLGSDPPDQSSSDIEFFFF</sequence>